<dbReference type="Gene3D" id="3.90.320.10">
    <property type="match status" value="1"/>
</dbReference>
<feature type="region of interest" description="Disordered" evidence="1">
    <location>
        <begin position="1"/>
        <end position="34"/>
    </location>
</feature>
<keyword evidence="3" id="KW-0540">Nuclease</keyword>
<gene>
    <name evidence="3" type="ORF">GCM10011401_28100</name>
</gene>
<dbReference type="InterPro" id="IPR051703">
    <property type="entry name" value="NF-kappa-B_Signaling_Reg"/>
</dbReference>
<evidence type="ECO:0000256" key="1">
    <source>
        <dbReference type="SAM" id="MobiDB-lite"/>
    </source>
</evidence>
<dbReference type="Pfam" id="PF09588">
    <property type="entry name" value="YqaJ"/>
    <property type="match status" value="1"/>
</dbReference>
<comment type="caution">
    <text evidence="3">The sequence shown here is derived from an EMBL/GenBank/DDBJ whole genome shotgun (WGS) entry which is preliminary data.</text>
</comment>
<keyword evidence="4" id="KW-1185">Reference proteome</keyword>
<evidence type="ECO:0000259" key="2">
    <source>
        <dbReference type="Pfam" id="PF09588"/>
    </source>
</evidence>
<dbReference type="InterPro" id="IPR017482">
    <property type="entry name" value="Lambda-type_endonuclease"/>
</dbReference>
<feature type="compositionally biased region" description="Basic and acidic residues" evidence="1">
    <location>
        <begin position="15"/>
        <end position="31"/>
    </location>
</feature>
<reference evidence="3" key="1">
    <citation type="journal article" date="2014" name="Int. J. Syst. Evol. Microbiol.">
        <title>Complete genome sequence of Corynebacterium casei LMG S-19264T (=DSM 44701T), isolated from a smear-ripened cheese.</title>
        <authorList>
            <consortium name="US DOE Joint Genome Institute (JGI-PGF)"/>
            <person name="Walter F."/>
            <person name="Albersmeier A."/>
            <person name="Kalinowski J."/>
            <person name="Ruckert C."/>
        </authorList>
    </citation>
    <scope>NUCLEOTIDE SEQUENCE</scope>
    <source>
        <strain evidence="3">CGMCC 1.15388</strain>
    </source>
</reference>
<evidence type="ECO:0000313" key="3">
    <source>
        <dbReference type="EMBL" id="GGE79195.1"/>
    </source>
</evidence>
<keyword evidence="3" id="KW-0255">Endonuclease</keyword>
<dbReference type="PANTHER" id="PTHR46609">
    <property type="entry name" value="EXONUCLEASE, PHAGE-TYPE/RECB, C-TERMINAL DOMAIN-CONTAINING PROTEIN"/>
    <property type="match status" value="1"/>
</dbReference>
<proteinExistence type="predicted"/>
<dbReference type="Proteomes" id="UP000633136">
    <property type="component" value="Unassembled WGS sequence"/>
</dbReference>
<protein>
    <submittedName>
        <fullName evidence="3">Endonuclease</fullName>
    </submittedName>
</protein>
<dbReference type="SUPFAM" id="SSF52980">
    <property type="entry name" value="Restriction endonuclease-like"/>
    <property type="match status" value="1"/>
</dbReference>
<dbReference type="NCBIfam" id="TIGR03033">
    <property type="entry name" value="phage_rel_nuc"/>
    <property type="match status" value="1"/>
</dbReference>
<sequence length="372" mass="41730">MSEQTLSPAQQAQIDNRDVEGKWKQKQHGDVDDSLGVLGIDEQTETVDYSFPEATQILRADASREEWLAERRHGIGSSEASALMGENRYKDVLDVYEDKIGVAEPVQSNYRMRRGLAMEPGIREEFTLQTGIATQRRGLLANKERPYMRASVDSMTSDGGILEIKTTSYHNRGDWDEEEGRVPPEAYWQVQHSMGVTGRSHAWVAADIGGDFMIIRVDRNDDDIEALRGAVDELWDRKEAGNPPEPNSLEKIQSTYPTAEPGKKATASPEVEKAVSQFAAAKEDEAAAKERQKTARAVIEGHMKDAEELVAEDGTRLATNKQNSTFSKSKFTKEHPELARQFTVQKEDIDTKALSQAHPDLYTEFRARRFSV</sequence>
<dbReference type="EMBL" id="BMIS01000025">
    <property type="protein sequence ID" value="GGE79195.1"/>
    <property type="molecule type" value="Genomic_DNA"/>
</dbReference>
<dbReference type="AlphaFoldDB" id="A0A917AXA0"/>
<reference evidence="3" key="2">
    <citation type="submission" date="2020-09" db="EMBL/GenBank/DDBJ databases">
        <authorList>
            <person name="Sun Q."/>
            <person name="Zhou Y."/>
        </authorList>
    </citation>
    <scope>NUCLEOTIDE SEQUENCE</scope>
    <source>
        <strain evidence="3">CGMCC 1.15388</strain>
    </source>
</reference>
<dbReference type="RefSeq" id="WP_188687049.1">
    <property type="nucleotide sequence ID" value="NZ_BMIS01000025.1"/>
</dbReference>
<dbReference type="InterPro" id="IPR011335">
    <property type="entry name" value="Restrct_endonuc-II-like"/>
</dbReference>
<organism evidence="3 4">
    <name type="scientific">Nesterenkonia cremea</name>
    <dbReference type="NCBI Taxonomy" id="1882340"/>
    <lineage>
        <taxon>Bacteria</taxon>
        <taxon>Bacillati</taxon>
        <taxon>Actinomycetota</taxon>
        <taxon>Actinomycetes</taxon>
        <taxon>Micrococcales</taxon>
        <taxon>Micrococcaceae</taxon>
        <taxon>Nesterenkonia</taxon>
    </lineage>
</organism>
<feature type="compositionally biased region" description="Polar residues" evidence="1">
    <location>
        <begin position="1"/>
        <end position="14"/>
    </location>
</feature>
<dbReference type="PANTHER" id="PTHR46609:SF6">
    <property type="entry name" value="EXONUCLEASE, PHAGE-TYPE_RECB, C-TERMINAL DOMAIN-CONTAINING PROTEIN-RELATED"/>
    <property type="match status" value="1"/>
</dbReference>
<name>A0A917AXA0_9MICC</name>
<evidence type="ECO:0000313" key="4">
    <source>
        <dbReference type="Proteomes" id="UP000633136"/>
    </source>
</evidence>
<accession>A0A917AXA0</accession>
<dbReference type="GO" id="GO:0004519">
    <property type="term" value="F:endonuclease activity"/>
    <property type="evidence" value="ECO:0007669"/>
    <property type="project" value="UniProtKB-KW"/>
</dbReference>
<feature type="domain" description="YqaJ viral recombinase" evidence="2">
    <location>
        <begin position="66"/>
        <end position="199"/>
    </location>
</feature>
<dbReference type="InterPro" id="IPR019080">
    <property type="entry name" value="YqaJ_viral_recombinase"/>
</dbReference>
<dbReference type="InterPro" id="IPR011604">
    <property type="entry name" value="PDDEXK-like_dom_sf"/>
</dbReference>
<keyword evidence="3" id="KW-0378">Hydrolase</keyword>